<dbReference type="PANTHER" id="PTHR46051">
    <property type="entry name" value="SH2 DOMAIN-CONTAINING PROTEIN"/>
    <property type="match status" value="1"/>
</dbReference>
<keyword evidence="1" id="KW-0399">Innate immunity</keyword>
<dbReference type="CTD" id="117157"/>
<dbReference type="OrthoDB" id="8952491at2759"/>
<dbReference type="Proteomes" id="UP000694409">
    <property type="component" value="Unassembled WGS sequence"/>
</dbReference>
<keyword evidence="8" id="KW-1185">Reference proteome</keyword>
<dbReference type="GeneTree" id="ENSGT00940000156202"/>
<dbReference type="GO" id="GO:0050776">
    <property type="term" value="P:regulation of immune response"/>
    <property type="evidence" value="ECO:0007669"/>
    <property type="project" value="TreeGrafter"/>
</dbReference>
<keyword evidence="2" id="KW-0391">Immunity</keyword>
<organism evidence="7 8">
    <name type="scientific">Serinus canaria</name>
    <name type="common">Island canary</name>
    <name type="synonym">Fringilla canaria</name>
    <dbReference type="NCBI Taxonomy" id="9135"/>
    <lineage>
        <taxon>Eukaryota</taxon>
        <taxon>Metazoa</taxon>
        <taxon>Chordata</taxon>
        <taxon>Craniata</taxon>
        <taxon>Vertebrata</taxon>
        <taxon>Euteleostomi</taxon>
        <taxon>Archelosauria</taxon>
        <taxon>Archosauria</taxon>
        <taxon>Dinosauria</taxon>
        <taxon>Saurischia</taxon>
        <taxon>Theropoda</taxon>
        <taxon>Coelurosauria</taxon>
        <taxon>Aves</taxon>
        <taxon>Neognathae</taxon>
        <taxon>Neoaves</taxon>
        <taxon>Telluraves</taxon>
        <taxon>Australaves</taxon>
        <taxon>Passeriformes</taxon>
        <taxon>Passeroidea</taxon>
        <taxon>Fringillidae</taxon>
        <taxon>Carduelinae</taxon>
        <taxon>Serinus</taxon>
    </lineage>
</organism>
<dbReference type="Gene3D" id="3.30.505.10">
    <property type="entry name" value="SH2 domain"/>
    <property type="match status" value="1"/>
</dbReference>
<dbReference type="InterPro" id="IPR036860">
    <property type="entry name" value="SH2_dom_sf"/>
</dbReference>
<dbReference type="KEGG" id="scan:103820729"/>
<dbReference type="AlphaFoldDB" id="A0A8C9NWW8"/>
<dbReference type="GO" id="GO:0045087">
    <property type="term" value="P:innate immune response"/>
    <property type="evidence" value="ECO:0007669"/>
    <property type="project" value="UniProtKB-KW"/>
</dbReference>
<dbReference type="Ensembl" id="ENSSCAT00000026291.1">
    <property type="protein sequence ID" value="ENSSCAP00000023618.1"/>
    <property type="gene ID" value="ENSSCAG00000016906.1"/>
</dbReference>
<keyword evidence="4" id="KW-1064">Adaptive immunity</keyword>
<reference evidence="7" key="2">
    <citation type="submission" date="2025-09" db="UniProtKB">
        <authorList>
            <consortium name="Ensembl"/>
        </authorList>
    </citation>
    <scope>IDENTIFICATION</scope>
</reference>
<dbReference type="PRINTS" id="PR00401">
    <property type="entry name" value="SH2DOMAIN"/>
</dbReference>
<evidence type="ECO:0000256" key="2">
    <source>
        <dbReference type="ARBA" id="ARBA00022859"/>
    </source>
</evidence>
<dbReference type="SMART" id="SM00252">
    <property type="entry name" value="SH2"/>
    <property type="match status" value="1"/>
</dbReference>
<evidence type="ECO:0000259" key="6">
    <source>
        <dbReference type="PROSITE" id="PS50001"/>
    </source>
</evidence>
<feature type="domain" description="SH2" evidence="6">
    <location>
        <begin position="40"/>
        <end position="136"/>
    </location>
</feature>
<reference evidence="7" key="1">
    <citation type="submission" date="2025-08" db="UniProtKB">
        <authorList>
            <consortium name="Ensembl"/>
        </authorList>
    </citation>
    <scope>IDENTIFICATION</scope>
</reference>
<dbReference type="PANTHER" id="PTHR46051:SF1">
    <property type="entry name" value="INOSITOL POLYPHOSPHATE-RELATED PHOSPHATASE DOMAIN-CONTAINING PROTEIN"/>
    <property type="match status" value="1"/>
</dbReference>
<proteinExistence type="predicted"/>
<dbReference type="PROSITE" id="PS50001">
    <property type="entry name" value="SH2"/>
    <property type="match status" value="1"/>
</dbReference>
<evidence type="ECO:0000256" key="3">
    <source>
        <dbReference type="ARBA" id="ARBA00022999"/>
    </source>
</evidence>
<gene>
    <name evidence="7" type="primary">SH2D1B</name>
</gene>
<evidence type="ECO:0000256" key="4">
    <source>
        <dbReference type="ARBA" id="ARBA00023130"/>
    </source>
</evidence>
<accession>A0A8C9NWW8</accession>
<sequence>MSTRSCLLNKVSSHARLLTCSRISLKGNIPCFIWSMEFPFFHGKITRRTCEELLSKKKKNGSYLIRESESVEGALCLCVFFEDLIYTYRIFREHQGYFRIQTSEGVPERTFKTLKDLIYTFEKPNQGLITNLRYPVKKPKALQKSHRFKSGMDSVYDEVDDSGDYVDVLP</sequence>
<evidence type="ECO:0000313" key="7">
    <source>
        <dbReference type="Ensembl" id="ENSSCAP00000023618.1"/>
    </source>
</evidence>
<dbReference type="SUPFAM" id="SSF55550">
    <property type="entry name" value="SH2 domain"/>
    <property type="match status" value="1"/>
</dbReference>
<name>A0A8C9NWW8_SERCA</name>
<dbReference type="GeneID" id="103820729"/>
<keyword evidence="3 5" id="KW-0727">SH2 domain</keyword>
<evidence type="ECO:0000256" key="5">
    <source>
        <dbReference type="PROSITE-ProRule" id="PRU00191"/>
    </source>
</evidence>
<dbReference type="GO" id="GO:0009966">
    <property type="term" value="P:regulation of signal transduction"/>
    <property type="evidence" value="ECO:0007669"/>
    <property type="project" value="TreeGrafter"/>
</dbReference>
<evidence type="ECO:0000313" key="8">
    <source>
        <dbReference type="Proteomes" id="UP000694409"/>
    </source>
</evidence>
<dbReference type="OMA" id="IQAAMCL"/>
<dbReference type="GO" id="GO:0002250">
    <property type="term" value="P:adaptive immune response"/>
    <property type="evidence" value="ECO:0007669"/>
    <property type="project" value="UniProtKB-KW"/>
</dbReference>
<evidence type="ECO:0000256" key="1">
    <source>
        <dbReference type="ARBA" id="ARBA00022588"/>
    </source>
</evidence>
<dbReference type="Pfam" id="PF00017">
    <property type="entry name" value="SH2"/>
    <property type="match status" value="1"/>
</dbReference>
<dbReference type="InterPro" id="IPR000980">
    <property type="entry name" value="SH2"/>
</dbReference>
<protein>
    <submittedName>
        <fullName evidence="7">SH2 domain containing 1B</fullName>
    </submittedName>
</protein>